<evidence type="ECO:0000313" key="1">
    <source>
        <dbReference type="EMBL" id="KAA6399821.1"/>
    </source>
</evidence>
<dbReference type="AlphaFoldDB" id="A0A5J4WY69"/>
<dbReference type="EMBL" id="SNRW01000673">
    <property type="protein sequence ID" value="KAA6399821.1"/>
    <property type="molecule type" value="Genomic_DNA"/>
</dbReference>
<organism evidence="1 2">
    <name type="scientific">Streblomastix strix</name>
    <dbReference type="NCBI Taxonomy" id="222440"/>
    <lineage>
        <taxon>Eukaryota</taxon>
        <taxon>Metamonada</taxon>
        <taxon>Preaxostyla</taxon>
        <taxon>Oxymonadida</taxon>
        <taxon>Streblomastigidae</taxon>
        <taxon>Streblomastix</taxon>
    </lineage>
</organism>
<name>A0A5J4WY69_9EUKA</name>
<accession>A0A5J4WY69</accession>
<feature type="non-terminal residue" evidence="1">
    <location>
        <position position="1"/>
    </location>
</feature>
<evidence type="ECO:0000313" key="2">
    <source>
        <dbReference type="Proteomes" id="UP000324800"/>
    </source>
</evidence>
<sequence length="254" mass="28648">FRIGLSRTIENKSAKERKGPFLSRRAARVAHDTLVITGHTQKGASAGDTVFQPRIQVDLLALDHHEEKVIIIDITTINTTAEMSNFERKQAKQQEYTGVPSLTRTRLNLESIGGVQQNKIDGDTRICGLLRNQLKFNPLKCNTHMPTALEHFYSRSAHCLLRFTTSYLTNHLPDIQLMHTSCVQQQVRVQGRLDLHILPKDRVGIKHRATIDQPQLKPHPHMRTLLITEGATTTEKEDTGNRTTINAHSIATDT</sequence>
<comment type="caution">
    <text evidence="1">The sequence shown here is derived from an EMBL/GenBank/DDBJ whole genome shotgun (WGS) entry which is preliminary data.</text>
</comment>
<gene>
    <name evidence="1" type="ORF">EZS28_004648</name>
</gene>
<reference evidence="1 2" key="1">
    <citation type="submission" date="2019-03" db="EMBL/GenBank/DDBJ databases">
        <title>Single cell metagenomics reveals metabolic interactions within the superorganism composed of flagellate Streblomastix strix and complex community of Bacteroidetes bacteria on its surface.</title>
        <authorList>
            <person name="Treitli S.C."/>
            <person name="Kolisko M."/>
            <person name="Husnik F."/>
            <person name="Keeling P."/>
            <person name="Hampl V."/>
        </authorList>
    </citation>
    <scope>NUCLEOTIDE SEQUENCE [LARGE SCALE GENOMIC DNA]</scope>
    <source>
        <strain evidence="1">ST1C</strain>
    </source>
</reference>
<proteinExistence type="predicted"/>
<protein>
    <submittedName>
        <fullName evidence="1">Uncharacterized protein</fullName>
    </submittedName>
</protein>
<dbReference type="Proteomes" id="UP000324800">
    <property type="component" value="Unassembled WGS sequence"/>
</dbReference>